<organism evidence="2 3">
    <name type="scientific">Tanacetum coccineum</name>
    <dbReference type="NCBI Taxonomy" id="301880"/>
    <lineage>
        <taxon>Eukaryota</taxon>
        <taxon>Viridiplantae</taxon>
        <taxon>Streptophyta</taxon>
        <taxon>Embryophyta</taxon>
        <taxon>Tracheophyta</taxon>
        <taxon>Spermatophyta</taxon>
        <taxon>Magnoliopsida</taxon>
        <taxon>eudicotyledons</taxon>
        <taxon>Gunneridae</taxon>
        <taxon>Pentapetalae</taxon>
        <taxon>asterids</taxon>
        <taxon>campanulids</taxon>
        <taxon>Asterales</taxon>
        <taxon>Asteraceae</taxon>
        <taxon>Asteroideae</taxon>
        <taxon>Anthemideae</taxon>
        <taxon>Anthemidinae</taxon>
        <taxon>Tanacetum</taxon>
    </lineage>
</organism>
<sequence length="169" mass="18229">MAALTANPNAPNGLEMSKQTPLRGSPGSGSDEMGDEDDDDGGVGLMMVAWCCCGAWRGMMTGDSGCWPDMVVWMIMTMSLEWWSRGGCDGDVGGVMVAAVGRQPEEVEARGGEWYSGSGRSGLDLSLLYHFCGSPENSPERFSGGGWPEKVAAGRREGWPDIWRRREDL</sequence>
<protein>
    <submittedName>
        <fullName evidence="2">Uncharacterized protein</fullName>
    </submittedName>
</protein>
<accession>A0ABQ5GVG0</accession>
<proteinExistence type="predicted"/>
<feature type="compositionally biased region" description="Polar residues" evidence="1">
    <location>
        <begin position="1"/>
        <end position="10"/>
    </location>
</feature>
<feature type="region of interest" description="Disordered" evidence="1">
    <location>
        <begin position="1"/>
        <end position="39"/>
    </location>
</feature>
<reference evidence="2" key="1">
    <citation type="journal article" date="2022" name="Int. J. Mol. Sci.">
        <title>Draft Genome of Tanacetum Coccineum: Genomic Comparison of Closely Related Tanacetum-Family Plants.</title>
        <authorList>
            <person name="Yamashiro T."/>
            <person name="Shiraishi A."/>
            <person name="Nakayama K."/>
            <person name="Satake H."/>
        </authorList>
    </citation>
    <scope>NUCLEOTIDE SEQUENCE</scope>
</reference>
<dbReference type="Proteomes" id="UP001151760">
    <property type="component" value="Unassembled WGS sequence"/>
</dbReference>
<evidence type="ECO:0000256" key="1">
    <source>
        <dbReference type="SAM" id="MobiDB-lite"/>
    </source>
</evidence>
<keyword evidence="3" id="KW-1185">Reference proteome</keyword>
<comment type="caution">
    <text evidence="2">The sequence shown here is derived from an EMBL/GenBank/DDBJ whole genome shotgun (WGS) entry which is preliminary data.</text>
</comment>
<evidence type="ECO:0000313" key="3">
    <source>
        <dbReference type="Proteomes" id="UP001151760"/>
    </source>
</evidence>
<name>A0ABQ5GVG0_9ASTR</name>
<evidence type="ECO:0000313" key="2">
    <source>
        <dbReference type="EMBL" id="GJT79095.1"/>
    </source>
</evidence>
<reference evidence="2" key="2">
    <citation type="submission" date="2022-01" db="EMBL/GenBank/DDBJ databases">
        <authorList>
            <person name="Yamashiro T."/>
            <person name="Shiraishi A."/>
            <person name="Satake H."/>
            <person name="Nakayama K."/>
        </authorList>
    </citation>
    <scope>NUCLEOTIDE SEQUENCE</scope>
</reference>
<dbReference type="EMBL" id="BQNB010018867">
    <property type="protein sequence ID" value="GJT79095.1"/>
    <property type="molecule type" value="Genomic_DNA"/>
</dbReference>
<gene>
    <name evidence="2" type="ORF">Tco_1045820</name>
</gene>